<evidence type="ECO:0000256" key="1">
    <source>
        <dbReference type="SAM" id="MobiDB-lite"/>
    </source>
</evidence>
<name>A0A1T4K952_9FIRM</name>
<protein>
    <submittedName>
        <fullName evidence="3">Uncharacterized protein</fullName>
    </submittedName>
</protein>
<feature type="transmembrane region" description="Helical" evidence="2">
    <location>
        <begin position="12"/>
        <end position="35"/>
    </location>
</feature>
<organism evidence="3 4">
    <name type="scientific">Eubacterium ruminantium</name>
    <dbReference type="NCBI Taxonomy" id="42322"/>
    <lineage>
        <taxon>Bacteria</taxon>
        <taxon>Bacillati</taxon>
        <taxon>Bacillota</taxon>
        <taxon>Clostridia</taxon>
        <taxon>Eubacteriales</taxon>
        <taxon>Eubacteriaceae</taxon>
        <taxon>Eubacterium</taxon>
    </lineage>
</organism>
<dbReference type="AlphaFoldDB" id="A0A1T4K952"/>
<evidence type="ECO:0000313" key="3">
    <source>
        <dbReference type="EMBL" id="SJZ38968.1"/>
    </source>
</evidence>
<feature type="transmembrane region" description="Helical" evidence="2">
    <location>
        <begin position="55"/>
        <end position="79"/>
    </location>
</feature>
<sequence>MKSENKPTKDYVLMLLHWGLMLIICFGSVFIQYLFVSYTKNKEGAIINGTEIYKINYIVYIIGVVVGVIGFIGLWIALLHKDWLKIAGLSFKWRFLCVITQIIAAVCSLAIAGVAIIFSASFGHVKWYDIVCDPGTLCTVSFFMFAAMMIIFLIYEEVARPFSKKAKDNDDHDDHKQKSIVDSVGEYSEED</sequence>
<feature type="transmembrane region" description="Helical" evidence="2">
    <location>
        <begin position="91"/>
        <end position="122"/>
    </location>
</feature>
<feature type="region of interest" description="Disordered" evidence="1">
    <location>
        <begin position="165"/>
        <end position="191"/>
    </location>
</feature>
<feature type="compositionally biased region" description="Basic and acidic residues" evidence="1">
    <location>
        <begin position="165"/>
        <end position="179"/>
    </location>
</feature>
<evidence type="ECO:0000313" key="4">
    <source>
        <dbReference type="Proteomes" id="UP000189857"/>
    </source>
</evidence>
<keyword evidence="2" id="KW-0812">Transmembrane</keyword>
<dbReference type="RefSeq" id="WP_078785943.1">
    <property type="nucleotide sequence ID" value="NZ_FMTO01000002.1"/>
</dbReference>
<gene>
    <name evidence="3" type="ORF">SAMN02745110_00269</name>
</gene>
<dbReference type="OrthoDB" id="9956452at2"/>
<keyword evidence="4" id="KW-1185">Reference proteome</keyword>
<keyword evidence="2" id="KW-0472">Membrane</keyword>
<dbReference type="EMBL" id="FUXA01000003">
    <property type="protein sequence ID" value="SJZ38968.1"/>
    <property type="molecule type" value="Genomic_DNA"/>
</dbReference>
<proteinExistence type="predicted"/>
<accession>A0A1T4K952</accession>
<keyword evidence="2" id="KW-1133">Transmembrane helix</keyword>
<evidence type="ECO:0000256" key="2">
    <source>
        <dbReference type="SAM" id="Phobius"/>
    </source>
</evidence>
<dbReference type="Proteomes" id="UP000189857">
    <property type="component" value="Unassembled WGS sequence"/>
</dbReference>
<reference evidence="3 4" key="1">
    <citation type="submission" date="2017-02" db="EMBL/GenBank/DDBJ databases">
        <authorList>
            <person name="Peterson S.W."/>
        </authorList>
    </citation>
    <scope>NUCLEOTIDE SEQUENCE [LARGE SCALE GENOMIC DNA]</scope>
    <source>
        <strain evidence="3 4">ATCC 17233</strain>
    </source>
</reference>
<feature type="transmembrane region" description="Helical" evidence="2">
    <location>
        <begin position="134"/>
        <end position="155"/>
    </location>
</feature>